<sequence length="390" mass="40028">MIRRSAIAATAAVLLSLVTHVFGLGIRVDAERPHADAPSDSVALGSSFEDIAEALSDPVPPEPAPAPEPPTEPLPEPENQDPPTSVALVASPDPQPVAAPDLGSAETVQADAAGSTEPKPAEIPKPEAVSTPNGEDGSATEAASPSAVEPVSSPEEPESAPVSDVAAVDTAATEPSNAPSPEPTQRLAALPVEVSPTLPVSPSPEPATIPVIPLEQESIDPATPDTDIAPVPETAEDGLGGTELAVVSSPRPKLPDRRPSAPSTAGSGSRPPAPQTMESPLTAYQRDGTLNGWLGQNRDRGPGNASTTNYAGRVLVHLNSVPPVRVSTPGLARVTFEINPDGTLAWVKVDTRSGSPELVRAARQQVRKAEPFPRPPAGAKRQIGFVFGSK</sequence>
<evidence type="ECO:0000259" key="6">
    <source>
        <dbReference type="PROSITE" id="PS52015"/>
    </source>
</evidence>
<comment type="subcellular location">
    <subcellularLocation>
        <location evidence="1">Membrane</location>
        <topology evidence="1">Single-pass membrane protein</topology>
    </subcellularLocation>
</comment>
<dbReference type="Pfam" id="PF13103">
    <property type="entry name" value="TonB_2"/>
    <property type="match status" value="1"/>
</dbReference>
<evidence type="ECO:0000256" key="4">
    <source>
        <dbReference type="ARBA" id="ARBA00023136"/>
    </source>
</evidence>
<keyword evidence="3" id="KW-1133">Transmembrane helix</keyword>
<evidence type="ECO:0000256" key="5">
    <source>
        <dbReference type="SAM" id="MobiDB-lite"/>
    </source>
</evidence>
<dbReference type="EMBL" id="PVTD01000005">
    <property type="protein sequence ID" value="PRY23136.1"/>
    <property type="molecule type" value="Genomic_DNA"/>
</dbReference>
<evidence type="ECO:0000313" key="8">
    <source>
        <dbReference type="Proteomes" id="UP000239480"/>
    </source>
</evidence>
<gene>
    <name evidence="7" type="ORF">CLV78_105188</name>
</gene>
<proteinExistence type="predicted"/>
<feature type="region of interest" description="Disordered" evidence="5">
    <location>
        <begin position="33"/>
        <end position="308"/>
    </location>
</feature>
<dbReference type="SUPFAM" id="SSF74653">
    <property type="entry name" value="TolA/TonB C-terminal domain"/>
    <property type="match status" value="1"/>
</dbReference>
<keyword evidence="4" id="KW-0472">Membrane</keyword>
<feature type="domain" description="TonB C-terminal" evidence="6">
    <location>
        <begin position="304"/>
        <end position="390"/>
    </location>
</feature>
<dbReference type="RefSeq" id="WP_106205443.1">
    <property type="nucleotide sequence ID" value="NZ_PVTD01000005.1"/>
</dbReference>
<dbReference type="OrthoDB" id="7930032at2"/>
<dbReference type="AlphaFoldDB" id="A0A2T0RPM0"/>
<feature type="compositionally biased region" description="Pro residues" evidence="5">
    <location>
        <begin position="58"/>
        <end position="76"/>
    </location>
</feature>
<dbReference type="InterPro" id="IPR037682">
    <property type="entry name" value="TonB_C"/>
</dbReference>
<dbReference type="InterPro" id="IPR006260">
    <property type="entry name" value="TonB/TolA_C"/>
</dbReference>
<protein>
    <submittedName>
        <fullName evidence="7">Outer membrane transport energization protein TonB</fullName>
    </submittedName>
</protein>
<keyword evidence="2" id="KW-0812">Transmembrane</keyword>
<evidence type="ECO:0000256" key="2">
    <source>
        <dbReference type="ARBA" id="ARBA00022692"/>
    </source>
</evidence>
<dbReference type="Proteomes" id="UP000239480">
    <property type="component" value="Unassembled WGS sequence"/>
</dbReference>
<accession>A0A2T0RPM0</accession>
<name>A0A2T0RPM0_9RHOB</name>
<organism evidence="7 8">
    <name type="scientific">Aliiruegeria haliotis</name>
    <dbReference type="NCBI Taxonomy" id="1280846"/>
    <lineage>
        <taxon>Bacteria</taxon>
        <taxon>Pseudomonadati</taxon>
        <taxon>Pseudomonadota</taxon>
        <taxon>Alphaproteobacteria</taxon>
        <taxon>Rhodobacterales</taxon>
        <taxon>Roseobacteraceae</taxon>
        <taxon>Aliiruegeria</taxon>
    </lineage>
</organism>
<evidence type="ECO:0000256" key="3">
    <source>
        <dbReference type="ARBA" id="ARBA00022989"/>
    </source>
</evidence>
<dbReference type="Gene3D" id="3.30.1150.10">
    <property type="match status" value="1"/>
</dbReference>
<dbReference type="GO" id="GO:0016020">
    <property type="term" value="C:membrane"/>
    <property type="evidence" value="ECO:0007669"/>
    <property type="project" value="UniProtKB-SubCell"/>
</dbReference>
<dbReference type="GO" id="GO:0055085">
    <property type="term" value="P:transmembrane transport"/>
    <property type="evidence" value="ECO:0007669"/>
    <property type="project" value="InterPro"/>
</dbReference>
<evidence type="ECO:0000256" key="1">
    <source>
        <dbReference type="ARBA" id="ARBA00004167"/>
    </source>
</evidence>
<keyword evidence="8" id="KW-1185">Reference proteome</keyword>
<reference evidence="7 8" key="1">
    <citation type="submission" date="2018-03" db="EMBL/GenBank/DDBJ databases">
        <title>Genomic Encyclopedia of Archaeal and Bacterial Type Strains, Phase II (KMG-II): from individual species to whole genera.</title>
        <authorList>
            <person name="Goeker M."/>
        </authorList>
    </citation>
    <scope>NUCLEOTIDE SEQUENCE [LARGE SCALE GENOMIC DNA]</scope>
    <source>
        <strain evidence="7 8">DSM 29328</strain>
    </source>
</reference>
<comment type="caution">
    <text evidence="7">The sequence shown here is derived from an EMBL/GenBank/DDBJ whole genome shotgun (WGS) entry which is preliminary data.</text>
</comment>
<dbReference type="PROSITE" id="PS52015">
    <property type="entry name" value="TONB_CTD"/>
    <property type="match status" value="1"/>
</dbReference>
<evidence type="ECO:0000313" key="7">
    <source>
        <dbReference type="EMBL" id="PRY23136.1"/>
    </source>
</evidence>
<dbReference type="NCBIfam" id="TIGR01352">
    <property type="entry name" value="tonB_Cterm"/>
    <property type="match status" value="1"/>
</dbReference>
<feature type="compositionally biased region" description="Low complexity" evidence="5">
    <location>
        <begin position="141"/>
        <end position="175"/>
    </location>
</feature>